<protein>
    <recommendedName>
        <fullName evidence="2">EGF-like domain-containing protein</fullName>
    </recommendedName>
</protein>
<feature type="non-terminal residue" evidence="3">
    <location>
        <position position="354"/>
    </location>
</feature>
<evidence type="ECO:0000259" key="2">
    <source>
        <dbReference type="SMART" id="SM00181"/>
    </source>
</evidence>
<keyword evidence="4" id="KW-1185">Reference proteome</keyword>
<feature type="domain" description="EGF-like" evidence="2">
    <location>
        <begin position="307"/>
        <end position="337"/>
    </location>
</feature>
<gene>
    <name evidence="3" type="ORF">CUNI_LOCUS4391</name>
</gene>
<dbReference type="InterPro" id="IPR008979">
    <property type="entry name" value="Galactose-bd-like_sf"/>
</dbReference>
<dbReference type="GO" id="GO:0005044">
    <property type="term" value="F:scavenger receptor activity"/>
    <property type="evidence" value="ECO:0007669"/>
    <property type="project" value="InterPro"/>
</dbReference>
<dbReference type="PANTHER" id="PTHR24043">
    <property type="entry name" value="SCAVENGER RECEPTOR CLASS F"/>
    <property type="match status" value="1"/>
</dbReference>
<dbReference type="EMBL" id="CAJHNH020000614">
    <property type="protein sequence ID" value="CAG5118833.1"/>
    <property type="molecule type" value="Genomic_DNA"/>
</dbReference>
<dbReference type="Proteomes" id="UP000678393">
    <property type="component" value="Unassembled WGS sequence"/>
</dbReference>
<comment type="caution">
    <text evidence="3">The sequence shown here is derived from an EMBL/GenBank/DDBJ whole genome shotgun (WGS) entry which is preliminary data.</text>
</comment>
<dbReference type="PANTHER" id="PTHR24043:SF8">
    <property type="entry name" value="EGF-LIKE DOMAIN-CONTAINING PROTEIN"/>
    <property type="match status" value="1"/>
</dbReference>
<dbReference type="SUPFAM" id="SSF49785">
    <property type="entry name" value="Galactose-binding domain-like"/>
    <property type="match status" value="1"/>
</dbReference>
<feature type="domain" description="EGF-like" evidence="2">
    <location>
        <begin position="151"/>
        <end position="182"/>
    </location>
</feature>
<feature type="domain" description="EGF-like" evidence="2">
    <location>
        <begin position="184"/>
        <end position="214"/>
    </location>
</feature>
<dbReference type="Gene3D" id="2.60.120.260">
    <property type="entry name" value="Galactose-binding domain-like"/>
    <property type="match status" value="1"/>
</dbReference>
<name>A0A8S3YPV8_9EUPU</name>
<dbReference type="InterPro" id="IPR000742">
    <property type="entry name" value="EGF"/>
</dbReference>
<sequence>FNWFNSRCRYRCHCSYGACSTNGECYWYSYCEKGWFGPSCQYGRNVALGQDTTQSSTKDSQDSTHAVDGDTNPDIIITAAYQRNNRVAFMYTASTYTNRDIYIIESTAPQIPVSSVTIFGRYESDPYLTLCEVEMFGDCDPTFWGDKCAKSCSVDCKDQLCNAINGTCFSSCNTTYYGENCTLSCSDNCADQLCNATSGNCLKCVTGKYGLFCDGRFVVVHCSGQLCDAVTGKCASCVQGLDGDYCNRTCPSTKFGENCTETCSTNCSNQLCDAVTGKCTSCVQGMDGDYCNQTCNTTWYGENCSLPCSQNCSDQLCNAFNGRCLTCVFGRSGEFCHEDFSHVWRSSGCDALVN</sequence>
<keyword evidence="1" id="KW-0245">EGF-like domain</keyword>
<dbReference type="InterPro" id="IPR042635">
    <property type="entry name" value="MEGF10/SREC1/2-like"/>
</dbReference>
<proteinExistence type="predicted"/>
<dbReference type="OrthoDB" id="10252017at2759"/>
<accession>A0A8S3YPV8</accession>
<dbReference type="Gene3D" id="2.170.300.10">
    <property type="entry name" value="Tie2 ligand-binding domain superfamily"/>
    <property type="match status" value="1"/>
</dbReference>
<evidence type="ECO:0000313" key="4">
    <source>
        <dbReference type="Proteomes" id="UP000678393"/>
    </source>
</evidence>
<feature type="non-terminal residue" evidence="3">
    <location>
        <position position="1"/>
    </location>
</feature>
<dbReference type="AlphaFoldDB" id="A0A8S3YPV8"/>
<evidence type="ECO:0000256" key="1">
    <source>
        <dbReference type="ARBA" id="ARBA00022536"/>
    </source>
</evidence>
<evidence type="ECO:0000313" key="3">
    <source>
        <dbReference type="EMBL" id="CAG5118833.1"/>
    </source>
</evidence>
<dbReference type="SMART" id="SM00181">
    <property type="entry name" value="EGF"/>
    <property type="match status" value="4"/>
</dbReference>
<organism evidence="3 4">
    <name type="scientific">Candidula unifasciata</name>
    <dbReference type="NCBI Taxonomy" id="100452"/>
    <lineage>
        <taxon>Eukaryota</taxon>
        <taxon>Metazoa</taxon>
        <taxon>Spiralia</taxon>
        <taxon>Lophotrochozoa</taxon>
        <taxon>Mollusca</taxon>
        <taxon>Gastropoda</taxon>
        <taxon>Heterobranchia</taxon>
        <taxon>Euthyneura</taxon>
        <taxon>Panpulmonata</taxon>
        <taxon>Eupulmonata</taxon>
        <taxon>Stylommatophora</taxon>
        <taxon>Helicina</taxon>
        <taxon>Helicoidea</taxon>
        <taxon>Geomitridae</taxon>
        <taxon>Candidula</taxon>
    </lineage>
</organism>
<reference evidence="3" key="1">
    <citation type="submission" date="2021-04" db="EMBL/GenBank/DDBJ databases">
        <authorList>
            <consortium name="Molecular Ecology Group"/>
        </authorList>
    </citation>
    <scope>NUCLEOTIDE SEQUENCE</scope>
</reference>
<feature type="domain" description="EGF-like" evidence="2">
    <location>
        <begin position="262"/>
        <end position="292"/>
    </location>
</feature>